<organism evidence="2 3">
    <name type="scientific">Corchorus olitorius</name>
    <dbReference type="NCBI Taxonomy" id="93759"/>
    <lineage>
        <taxon>Eukaryota</taxon>
        <taxon>Viridiplantae</taxon>
        <taxon>Streptophyta</taxon>
        <taxon>Embryophyta</taxon>
        <taxon>Tracheophyta</taxon>
        <taxon>Spermatophyta</taxon>
        <taxon>Magnoliopsida</taxon>
        <taxon>eudicotyledons</taxon>
        <taxon>Gunneridae</taxon>
        <taxon>Pentapetalae</taxon>
        <taxon>rosids</taxon>
        <taxon>malvids</taxon>
        <taxon>Malvales</taxon>
        <taxon>Malvaceae</taxon>
        <taxon>Grewioideae</taxon>
        <taxon>Apeibeae</taxon>
        <taxon>Corchorus</taxon>
    </lineage>
</organism>
<proteinExistence type="predicted"/>
<keyword evidence="3" id="KW-1185">Reference proteome</keyword>
<comment type="caution">
    <text evidence="2">The sequence shown here is derived from an EMBL/GenBank/DDBJ whole genome shotgun (WGS) entry which is preliminary data.</text>
</comment>
<dbReference type="AlphaFoldDB" id="A0A1R3KVR1"/>
<name>A0A1R3KVR1_9ROSI</name>
<evidence type="ECO:0000313" key="3">
    <source>
        <dbReference type="Proteomes" id="UP000187203"/>
    </source>
</evidence>
<feature type="region of interest" description="Disordered" evidence="1">
    <location>
        <begin position="1"/>
        <end position="33"/>
    </location>
</feature>
<gene>
    <name evidence="2" type="ORF">COLO4_04027</name>
</gene>
<protein>
    <submittedName>
        <fullName evidence="2">Uncharacterized protein</fullName>
    </submittedName>
</protein>
<evidence type="ECO:0000256" key="1">
    <source>
        <dbReference type="SAM" id="MobiDB-lite"/>
    </source>
</evidence>
<dbReference type="Proteomes" id="UP000187203">
    <property type="component" value="Unassembled WGS sequence"/>
</dbReference>
<evidence type="ECO:0000313" key="2">
    <source>
        <dbReference type="EMBL" id="OMP11128.1"/>
    </source>
</evidence>
<reference evidence="3" key="1">
    <citation type="submission" date="2013-09" db="EMBL/GenBank/DDBJ databases">
        <title>Corchorus olitorius genome sequencing.</title>
        <authorList>
            <person name="Alam M."/>
            <person name="Haque M.S."/>
            <person name="Islam M.S."/>
            <person name="Emdad E.M."/>
            <person name="Islam M.M."/>
            <person name="Ahmed B."/>
            <person name="Halim A."/>
            <person name="Hossen Q.M.M."/>
            <person name="Hossain M.Z."/>
            <person name="Ahmed R."/>
            <person name="Khan M.M."/>
            <person name="Islam R."/>
            <person name="Rashid M.M."/>
            <person name="Khan S.A."/>
            <person name="Rahman M.S."/>
            <person name="Alam M."/>
            <person name="Yahiya A.S."/>
            <person name="Khan M.S."/>
            <person name="Azam M.S."/>
            <person name="Haque T."/>
            <person name="Lashkar M.Z.H."/>
            <person name="Akhand A.I."/>
            <person name="Morshed G."/>
            <person name="Roy S."/>
            <person name="Uddin K.S."/>
            <person name="Rabeya T."/>
            <person name="Hossain A.S."/>
            <person name="Chowdhury A."/>
            <person name="Snigdha A.R."/>
            <person name="Mortoza M.S."/>
            <person name="Matin S.A."/>
            <person name="Hoque S.M.E."/>
            <person name="Islam M.K."/>
            <person name="Roy D.K."/>
            <person name="Haider R."/>
            <person name="Moosa M.M."/>
            <person name="Elias S.M."/>
            <person name="Hasan A.M."/>
            <person name="Jahan S."/>
            <person name="Shafiuddin M."/>
            <person name="Mahmood N."/>
            <person name="Shommy N.S."/>
        </authorList>
    </citation>
    <scope>NUCLEOTIDE SEQUENCE [LARGE SCALE GENOMIC DNA]</scope>
    <source>
        <strain evidence="3">cv. O-4</strain>
    </source>
</reference>
<dbReference type="EMBL" id="AWUE01010920">
    <property type="protein sequence ID" value="OMP11128.1"/>
    <property type="molecule type" value="Genomic_DNA"/>
</dbReference>
<accession>A0A1R3KVR1</accession>
<sequence length="33" mass="3616">MDSKNDDTQNLEDVTSALMDGDSANSIKEKKSQ</sequence>